<proteinExistence type="predicted"/>
<sequence length="229" mass="25314">MAFRTQDFCIDSQRYAAHIFPAEDGLFEETFSTDNTYRVHGLNITIHQDYSASLGVAASVWDSALHLCQFFENESLDLSGTRIIELGGGTGLVGIVAARLGAHVTITDLPSAVSQIERNIAANTPFSGWPSDGPSVSALAWGLDHSRFSSSWDFVLGADIVYLPETFPLLLDTLVHLCRDGAVVYLASTMRREHGAQDFYDHMLPQMFSVELVQRDPENNINIYKATLR</sequence>
<name>A0A672LMU9_SINGR</name>
<keyword evidence="1" id="KW-0808">Transferase</keyword>
<dbReference type="SUPFAM" id="SSF53335">
    <property type="entry name" value="S-adenosyl-L-methionine-dependent methyltransferases"/>
    <property type="match status" value="1"/>
</dbReference>
<dbReference type="PANTHER" id="PTHR14614:SF5">
    <property type="entry name" value="EEF1A LYSINE METHYLTRANSFERASE 3"/>
    <property type="match status" value="1"/>
</dbReference>
<evidence type="ECO:0000313" key="4">
    <source>
        <dbReference type="Proteomes" id="UP000472262"/>
    </source>
</evidence>
<keyword evidence="4" id="KW-1185">Reference proteome</keyword>
<protein>
    <submittedName>
        <fullName evidence="3">EEF1A lysine methyltransferase 3</fullName>
    </submittedName>
</protein>
<dbReference type="Ensembl" id="ENSSGRT00000027183.1">
    <property type="protein sequence ID" value="ENSSGRP00000025209.1"/>
    <property type="gene ID" value="ENSSGRG00000014690.1"/>
</dbReference>
<evidence type="ECO:0000313" key="3">
    <source>
        <dbReference type="Ensembl" id="ENSSGRP00000025209.1"/>
    </source>
</evidence>
<dbReference type="Proteomes" id="UP000472262">
    <property type="component" value="Unassembled WGS sequence"/>
</dbReference>
<dbReference type="Pfam" id="PF10294">
    <property type="entry name" value="Methyltransf_16"/>
    <property type="match status" value="1"/>
</dbReference>
<evidence type="ECO:0000256" key="1">
    <source>
        <dbReference type="ARBA" id="ARBA00022603"/>
    </source>
</evidence>
<dbReference type="InterPro" id="IPR019410">
    <property type="entry name" value="Methyltransf_16"/>
</dbReference>
<dbReference type="OMA" id="HRDDKQN"/>
<dbReference type="Gene3D" id="3.40.50.150">
    <property type="entry name" value="Vaccinia Virus protein VP39"/>
    <property type="match status" value="1"/>
</dbReference>
<dbReference type="InterPro" id="IPR029063">
    <property type="entry name" value="SAM-dependent_MTases_sf"/>
</dbReference>
<reference evidence="3" key="1">
    <citation type="submission" date="2025-08" db="UniProtKB">
        <authorList>
            <consortium name="Ensembl"/>
        </authorList>
    </citation>
    <scope>IDENTIFICATION</scope>
</reference>
<accession>A0A672LMU9</accession>
<gene>
    <name evidence="3" type="primary">LOC107567942</name>
</gene>
<reference evidence="3" key="2">
    <citation type="submission" date="2025-09" db="UniProtKB">
        <authorList>
            <consortium name="Ensembl"/>
        </authorList>
    </citation>
    <scope>IDENTIFICATION</scope>
</reference>
<organism evidence="3 4">
    <name type="scientific">Sinocyclocheilus grahami</name>
    <name type="common">Dianchi golden-line fish</name>
    <name type="synonym">Barbus grahami</name>
    <dbReference type="NCBI Taxonomy" id="75366"/>
    <lineage>
        <taxon>Eukaryota</taxon>
        <taxon>Metazoa</taxon>
        <taxon>Chordata</taxon>
        <taxon>Craniata</taxon>
        <taxon>Vertebrata</taxon>
        <taxon>Euteleostomi</taxon>
        <taxon>Actinopterygii</taxon>
        <taxon>Neopterygii</taxon>
        <taxon>Teleostei</taxon>
        <taxon>Ostariophysi</taxon>
        <taxon>Cypriniformes</taxon>
        <taxon>Cyprinidae</taxon>
        <taxon>Cyprininae</taxon>
        <taxon>Sinocyclocheilus</taxon>
    </lineage>
</organism>
<dbReference type="GO" id="GO:0032991">
    <property type="term" value="C:protein-containing complex"/>
    <property type="evidence" value="ECO:0007669"/>
    <property type="project" value="TreeGrafter"/>
</dbReference>
<dbReference type="GO" id="GO:0032259">
    <property type="term" value="P:methylation"/>
    <property type="evidence" value="ECO:0007669"/>
    <property type="project" value="UniProtKB-KW"/>
</dbReference>
<keyword evidence="1" id="KW-0489">Methyltransferase</keyword>
<dbReference type="AlphaFoldDB" id="A0A672LMU9"/>
<dbReference type="GO" id="GO:0005829">
    <property type="term" value="C:cytosol"/>
    <property type="evidence" value="ECO:0007669"/>
    <property type="project" value="TreeGrafter"/>
</dbReference>
<dbReference type="GO" id="GO:0008168">
    <property type="term" value="F:methyltransferase activity"/>
    <property type="evidence" value="ECO:0007669"/>
    <property type="project" value="UniProtKB-KW"/>
</dbReference>
<dbReference type="InParanoid" id="A0A672LMU9"/>
<dbReference type="PANTHER" id="PTHR14614">
    <property type="entry name" value="HEPATOCELLULAR CARCINOMA-ASSOCIATED ANTIGEN"/>
    <property type="match status" value="1"/>
</dbReference>
<evidence type="ECO:0000256" key="2">
    <source>
        <dbReference type="ARBA" id="ARBA00022691"/>
    </source>
</evidence>
<keyword evidence="2" id="KW-0949">S-adenosyl-L-methionine</keyword>